<protein>
    <submittedName>
        <fullName evidence="2">Uncharacterized protein</fullName>
    </submittedName>
</protein>
<feature type="compositionally biased region" description="Low complexity" evidence="1">
    <location>
        <begin position="50"/>
        <end position="67"/>
    </location>
</feature>
<dbReference type="Proteomes" id="UP000663828">
    <property type="component" value="Unassembled WGS sequence"/>
</dbReference>
<dbReference type="EMBL" id="CAJNOR010000021">
    <property type="protein sequence ID" value="CAF0757253.1"/>
    <property type="molecule type" value="Genomic_DNA"/>
</dbReference>
<feature type="region of interest" description="Disordered" evidence="1">
    <location>
        <begin position="23"/>
        <end position="76"/>
    </location>
</feature>
<keyword evidence="3" id="KW-1185">Reference proteome</keyword>
<name>A0A813PSX3_ADIRI</name>
<evidence type="ECO:0000256" key="1">
    <source>
        <dbReference type="SAM" id="MobiDB-lite"/>
    </source>
</evidence>
<organism evidence="2 3">
    <name type="scientific">Adineta ricciae</name>
    <name type="common">Rotifer</name>
    <dbReference type="NCBI Taxonomy" id="249248"/>
    <lineage>
        <taxon>Eukaryota</taxon>
        <taxon>Metazoa</taxon>
        <taxon>Spiralia</taxon>
        <taxon>Gnathifera</taxon>
        <taxon>Rotifera</taxon>
        <taxon>Eurotatoria</taxon>
        <taxon>Bdelloidea</taxon>
        <taxon>Adinetida</taxon>
        <taxon>Adinetidae</taxon>
        <taxon>Adineta</taxon>
    </lineage>
</organism>
<comment type="caution">
    <text evidence="2">The sequence shown here is derived from an EMBL/GenBank/DDBJ whole genome shotgun (WGS) entry which is preliminary data.</text>
</comment>
<sequence length="76" mass="8563">MNKIANIRQIPRHVYSMVNRSFSSIPDTPVEEPPRDPNAPTRDNTNGGDQSPKPNRNNSSNNQDPNQVPKSPKKDR</sequence>
<evidence type="ECO:0000313" key="2">
    <source>
        <dbReference type="EMBL" id="CAF0757253.1"/>
    </source>
</evidence>
<dbReference type="AlphaFoldDB" id="A0A813PSX3"/>
<proteinExistence type="predicted"/>
<gene>
    <name evidence="2" type="ORF">XAT740_LOCUS743</name>
</gene>
<evidence type="ECO:0000313" key="3">
    <source>
        <dbReference type="Proteomes" id="UP000663828"/>
    </source>
</evidence>
<accession>A0A813PSX3</accession>
<reference evidence="2" key="1">
    <citation type="submission" date="2021-02" db="EMBL/GenBank/DDBJ databases">
        <authorList>
            <person name="Nowell W R."/>
        </authorList>
    </citation>
    <scope>NUCLEOTIDE SEQUENCE</scope>
</reference>